<dbReference type="EMBL" id="JAMKPW020000009">
    <property type="protein sequence ID" value="KAK8215240.1"/>
    <property type="molecule type" value="Genomic_DNA"/>
</dbReference>
<evidence type="ECO:0000313" key="1">
    <source>
        <dbReference type="EMBL" id="KAK8215240.1"/>
    </source>
</evidence>
<sequence length="476" mass="51069">MALGPLAFMALGIIAGKMHHTPITGSQLEATVDQAMQLVGYRSDHLSGTICRRGRSNPQDDCTLQSREGSKARESRTTHGKPDCMGYVRESATLEAVDPDTGPPGVAHGVLDMSAGNTAALDSIYVASLLAPPETKLSPQDVWNNVRLPRLELLNGTADAEGWIPTPEITAPEQYVAMVGLPVAGKISPGSASFNLESSYLTVSCGAPQSLDSISGTFSSLGLIWQGRVNETAGLTPVSNDAEDTFTSFFMDTNLVFNDDARVRTSEALPISDEQASDPLLNATRNILWGSVLPEGAMLHDTTLADKQNPFQLIPAGPDNCGVQFAYPSAICDTSKSERRNANGDLHERHHVVPICTCQQGARHLRRSNYPRSCNVFSKVISCPEHILPDLSCAACIYRRPATRSECIWPCSHSGYHEPVVIGGLRHGRSGTIHIEGYNRADHADGGSLGMQLRLVSRAVDSVNDSASARADRSLA</sequence>
<proteinExistence type="predicted"/>
<keyword evidence="2" id="KW-1185">Reference proteome</keyword>
<protein>
    <submittedName>
        <fullName evidence="1">Uncharacterized protein</fullName>
    </submittedName>
</protein>
<gene>
    <name evidence="1" type="ORF">M8818_002252</name>
</gene>
<accession>A0ACC3SKA9</accession>
<organism evidence="1 2">
    <name type="scientific">Zalaria obscura</name>
    <dbReference type="NCBI Taxonomy" id="2024903"/>
    <lineage>
        <taxon>Eukaryota</taxon>
        <taxon>Fungi</taxon>
        <taxon>Dikarya</taxon>
        <taxon>Ascomycota</taxon>
        <taxon>Pezizomycotina</taxon>
        <taxon>Dothideomycetes</taxon>
        <taxon>Dothideomycetidae</taxon>
        <taxon>Dothideales</taxon>
        <taxon>Zalariaceae</taxon>
        <taxon>Zalaria</taxon>
    </lineage>
</organism>
<reference evidence="1" key="1">
    <citation type="submission" date="2024-02" db="EMBL/GenBank/DDBJ databases">
        <title>Metagenome Assembled Genome of Zalaria obscura JY119.</title>
        <authorList>
            <person name="Vighnesh L."/>
            <person name="Jagadeeshwari U."/>
            <person name="Venkata Ramana C."/>
            <person name="Sasikala C."/>
        </authorList>
    </citation>
    <scope>NUCLEOTIDE SEQUENCE</scope>
    <source>
        <strain evidence="1">JY119</strain>
    </source>
</reference>
<dbReference type="Proteomes" id="UP001320706">
    <property type="component" value="Unassembled WGS sequence"/>
</dbReference>
<name>A0ACC3SKA9_9PEZI</name>
<evidence type="ECO:0000313" key="2">
    <source>
        <dbReference type="Proteomes" id="UP001320706"/>
    </source>
</evidence>
<comment type="caution">
    <text evidence="1">The sequence shown here is derived from an EMBL/GenBank/DDBJ whole genome shotgun (WGS) entry which is preliminary data.</text>
</comment>